<dbReference type="EMBL" id="UAPV01000001">
    <property type="protein sequence ID" value="SPT70026.1"/>
    <property type="molecule type" value="Genomic_DNA"/>
</dbReference>
<feature type="region of interest" description="Disordered" evidence="1">
    <location>
        <begin position="1025"/>
        <end position="1048"/>
    </location>
</feature>
<reference evidence="2 3" key="1">
    <citation type="submission" date="2018-06" db="EMBL/GenBank/DDBJ databases">
        <authorList>
            <consortium name="Pathogen Informatics"/>
            <person name="Doyle S."/>
        </authorList>
    </citation>
    <scope>NUCLEOTIDE SEQUENCE [LARGE SCALE GENOMIC DNA]</scope>
    <source>
        <strain evidence="2 3">NCTC13093</strain>
    </source>
</reference>
<accession>A0A2X0VA83</accession>
<gene>
    <name evidence="2" type="ORF">NCTC13093_01430</name>
</gene>
<dbReference type="InterPro" id="IPR009216">
    <property type="entry name" value="Virulence_factor_SrfB"/>
</dbReference>
<dbReference type="Proteomes" id="UP000250086">
    <property type="component" value="Unassembled WGS sequence"/>
</dbReference>
<protein>
    <submittedName>
        <fullName evidence="2">Uncharacterized protein conserved in bacteria, putative virulence factor</fullName>
    </submittedName>
</protein>
<sequence length="1404" mass="158993">MLAPLLSKDKSESVSLIANSNIQFLDYEVILGVESKTPSETVLNAAYENTYFEVAQDLSGKRIFARYLPYLINSYDEEAHFKLNDIVLNHKEVERKNFITLDDALYLYNGVWFPVPCFDDSARVSRFGPIDWCRCRVVEIAFDDGDVRAYGQEALKDAKKYHITFAFDTKIAPHKTERYIIPTAEDVDRTYSIITKGELLDAFMLDELSGPWVKSWARDVFSTLFDDRLKDYMKETLKGLDYVKYDSKVSDKEQAVEAGLDTIFYLAMLSFIENFVDLKEVKIISNSKAAIGVSLVLDIGNSRSCGLLYEELKSIENKNDDFSGVYKLQIRDINSPDQIYEEPFASRIEFAKASFSFNNRQAVKNSDLSFVWPSIARVGNEASILASHANISGGRSGTSSPKRYLWNVYGGDGQGGVNSWCFNNFSYQITNFNDQSSDFDIPRVLKDLNRSRVEITDSSIGLYLNANGDATFALERGDDAGGFSSGFCYKATMTFMLMEIFLQALTQINSYKVRSDKSNSDVPRVLKNIILTTPPSMPDQEKEIFRLCAYEAVGILYKSLGYDKSDDPCSFNFRDKDAKIDIEVPQVIMDWNEAECCQSVYIYNETQKIFGGDCKGFIENLRRDGMEGRIFDKLYDSMELKAAIDNGYELKKTYTSARIATVDIGGGTTDLVIRDYSFRDDSENANSFIYPSNLLSDGFKNAGDDISKQLIKEYIVDTLKLYLDENGADGQALCNRLFGLSERTSEVEALRKQIIQQIFMPVVYRIIFHLEHYTGGDDNTVTGTVRDFLHGKEVNKTLGELDAKLDVAGEAESEVLKYINNTIADNSSLKNFDIMDLKLEINLRSLNDKFIKGSMDICKALSVLCNLLSSYNVDLLLISGRPSKIPGIKEYFLQRLPLPKSRVVAMHQYHCDSWYPFKTTKKTIDDPKTTASVGAIINLLKKYNINSFTNFKYYANAVPTKAQIRYFGVIDNNSLMQGRHVYYTYEPYEIDESKAVSDLQDRLSHMLIRPGHNLLDDEIKGVSFGTGRLKSTHPVQDQEQDNTRRRRRNKNMCAQLDAMEFSGTECFGYRQLGSELLKATPLYKLQVLNNPLRAGKVRKAIELSHRSLDIFELFGLISKCNGVEVIADTVDVKGVVNTAPDSLCNEIFDKYKDKVALLYAKLHSVADLLAADGSEKTLDRLLSYTGDVVDIISVQQRFKALCDTLPANVAAQVDAKMKEQKVSITDKIFGKSKREQERKDAINEQIAQRLIELDMDVKEELAALNDNLVNDKYFLSNDIYDENVSACRCEIEMQIDNASQLLQRQEKNIRVEVEITNVIGYVKDPGNILLYEEGRDNIMSESIDSSDIRYAMFSKDEAINPVQHLSLVSIEDSDSNDLTDAFELSLQTVNENERMYWIDTGIIV</sequence>
<dbReference type="SUPFAM" id="SSF53067">
    <property type="entry name" value="Actin-like ATPase domain"/>
    <property type="match status" value="1"/>
</dbReference>
<dbReference type="InterPro" id="IPR043129">
    <property type="entry name" value="ATPase_NBD"/>
</dbReference>
<organism evidence="2 3">
    <name type="scientific">Anaerobiospirillum thomasii</name>
    <dbReference type="NCBI Taxonomy" id="179995"/>
    <lineage>
        <taxon>Bacteria</taxon>
        <taxon>Pseudomonadati</taxon>
        <taxon>Pseudomonadota</taxon>
        <taxon>Gammaproteobacteria</taxon>
        <taxon>Aeromonadales</taxon>
        <taxon>Succinivibrionaceae</taxon>
        <taxon>Anaerobiospirillum</taxon>
    </lineage>
</organism>
<evidence type="ECO:0000256" key="1">
    <source>
        <dbReference type="SAM" id="MobiDB-lite"/>
    </source>
</evidence>
<dbReference type="RefSeq" id="WP_113744139.1">
    <property type="nucleotide sequence ID" value="NZ_UAPV01000001.1"/>
</dbReference>
<keyword evidence="3" id="KW-1185">Reference proteome</keyword>
<dbReference type="Pfam" id="PF07520">
    <property type="entry name" value="SrfB"/>
    <property type="match status" value="1"/>
</dbReference>
<evidence type="ECO:0000313" key="3">
    <source>
        <dbReference type="Proteomes" id="UP000250086"/>
    </source>
</evidence>
<name>A0A2X0VA83_9GAMM</name>
<evidence type="ECO:0000313" key="2">
    <source>
        <dbReference type="EMBL" id="SPT70026.1"/>
    </source>
</evidence>
<proteinExistence type="predicted"/>